<accession>A0A3Q9G1K7</accession>
<feature type="region of interest" description="Disordered" evidence="1">
    <location>
        <begin position="36"/>
        <end position="79"/>
    </location>
</feature>
<dbReference type="Proteomes" id="UP000267900">
    <property type="component" value="Chromosome"/>
</dbReference>
<sequence length="79" mass="8178">MTGIPWTCRTRASVSPPSPAPMIVTGVAGVGMMAPRGRAAGRLRPAVSPKVPDPSDEPSTSGRQPRHATDTDTDTADQP</sequence>
<evidence type="ECO:0000313" key="2">
    <source>
        <dbReference type="EMBL" id="AZQ75230.1"/>
    </source>
</evidence>
<keyword evidence="3" id="KW-1185">Reference proteome</keyword>
<evidence type="ECO:0000256" key="1">
    <source>
        <dbReference type="SAM" id="MobiDB-lite"/>
    </source>
</evidence>
<evidence type="ECO:0000313" key="3">
    <source>
        <dbReference type="Proteomes" id="UP000267900"/>
    </source>
</evidence>
<name>A0A3Q9G1K7_STRLT</name>
<feature type="compositionally biased region" description="Low complexity" evidence="1">
    <location>
        <begin position="36"/>
        <end position="47"/>
    </location>
</feature>
<gene>
    <name evidence="2" type="ORF">EKH77_32455</name>
</gene>
<dbReference type="EMBL" id="CP034587">
    <property type="protein sequence ID" value="AZQ75230.1"/>
    <property type="molecule type" value="Genomic_DNA"/>
</dbReference>
<dbReference type="AlphaFoldDB" id="A0A3Q9G1K7"/>
<proteinExistence type="predicted"/>
<reference evidence="2 3" key="1">
    <citation type="submission" date="2018-12" db="EMBL/GenBank/DDBJ databases">
        <title>The whole draft genome of Streptomyce luteoverticillatus CGMCC 15060.</title>
        <authorList>
            <person name="Feng Z."/>
            <person name="Chen G."/>
            <person name="Zhang J."/>
            <person name="Zhu H."/>
            <person name="Yu X."/>
            <person name="Zhang W."/>
            <person name="Zhang X."/>
        </authorList>
    </citation>
    <scope>NUCLEOTIDE SEQUENCE [LARGE SCALE GENOMIC DNA]</scope>
    <source>
        <strain evidence="2 3">CGMCC 15060</strain>
    </source>
</reference>
<protein>
    <submittedName>
        <fullName evidence="2">Uncharacterized protein</fullName>
    </submittedName>
</protein>
<organism evidence="2 3">
    <name type="scientific">Streptomyces luteoverticillatus</name>
    <name type="common">Streptoverticillium luteoverticillatus</name>
    <dbReference type="NCBI Taxonomy" id="66425"/>
    <lineage>
        <taxon>Bacteria</taxon>
        <taxon>Bacillati</taxon>
        <taxon>Actinomycetota</taxon>
        <taxon>Actinomycetes</taxon>
        <taxon>Kitasatosporales</taxon>
        <taxon>Streptomycetaceae</taxon>
        <taxon>Streptomyces</taxon>
    </lineage>
</organism>